<name>A0ABU6EZD8_9ACTN</name>
<evidence type="ECO:0000313" key="3">
    <source>
        <dbReference type="EMBL" id="MEB8337072.1"/>
    </source>
</evidence>
<dbReference type="EMBL" id="JAOZYC010000031">
    <property type="protein sequence ID" value="MEB8337072.1"/>
    <property type="molecule type" value="Genomic_DNA"/>
</dbReference>
<protein>
    <recommendedName>
        <fullName evidence="5">DUF320 domain-containing protein</fullName>
    </recommendedName>
</protein>
<proteinExistence type="predicted"/>
<dbReference type="Proteomes" id="UP001354931">
    <property type="component" value="Unassembled WGS sequence"/>
</dbReference>
<reference evidence="3 4" key="1">
    <citation type="submission" date="2022-10" db="EMBL/GenBank/DDBJ databases">
        <authorList>
            <person name="Xie J."/>
            <person name="Shen N."/>
        </authorList>
    </citation>
    <scope>NUCLEOTIDE SEQUENCE [LARGE SCALE GENOMIC DNA]</scope>
    <source>
        <strain evidence="3 4">YIM65594</strain>
    </source>
</reference>
<accession>A0ABU6EZD8</accession>
<evidence type="ECO:0000256" key="1">
    <source>
        <dbReference type="SAM" id="MobiDB-lite"/>
    </source>
</evidence>
<sequence length="115" mass="10881">MTIGRHVSRAVVLATTAALTGATASAALAAGSETVAFSGAEHTVTVPENTCSVTIDAFGAAGGDALYGGAGGKGAEVRATVDVSAGQVLTVNVGGAGTGGTSEAPAARGGYNRSE</sequence>
<feature type="signal peptide" evidence="2">
    <location>
        <begin position="1"/>
        <end position="29"/>
    </location>
</feature>
<evidence type="ECO:0008006" key="5">
    <source>
        <dbReference type="Google" id="ProtNLM"/>
    </source>
</evidence>
<comment type="caution">
    <text evidence="3">The sequence shown here is derived from an EMBL/GenBank/DDBJ whole genome shotgun (WGS) entry which is preliminary data.</text>
</comment>
<gene>
    <name evidence="3" type="ORF">OKJ99_06030</name>
</gene>
<feature type="chain" id="PRO_5045293319" description="DUF320 domain-containing protein" evidence="2">
    <location>
        <begin position="30"/>
        <end position="115"/>
    </location>
</feature>
<evidence type="ECO:0000313" key="4">
    <source>
        <dbReference type="Proteomes" id="UP001354931"/>
    </source>
</evidence>
<keyword evidence="2" id="KW-0732">Signal</keyword>
<feature type="region of interest" description="Disordered" evidence="1">
    <location>
        <begin position="94"/>
        <end position="115"/>
    </location>
</feature>
<feature type="non-terminal residue" evidence="3">
    <location>
        <position position="115"/>
    </location>
</feature>
<organism evidence="3 4">
    <name type="scientific">Streptomyces endophyticus</name>
    <dbReference type="NCBI Taxonomy" id="714166"/>
    <lineage>
        <taxon>Bacteria</taxon>
        <taxon>Bacillati</taxon>
        <taxon>Actinomycetota</taxon>
        <taxon>Actinomycetes</taxon>
        <taxon>Kitasatosporales</taxon>
        <taxon>Streptomycetaceae</taxon>
        <taxon>Streptomyces</taxon>
    </lineage>
</organism>
<evidence type="ECO:0000256" key="2">
    <source>
        <dbReference type="SAM" id="SignalP"/>
    </source>
</evidence>
<keyword evidence="4" id="KW-1185">Reference proteome</keyword>